<feature type="signal peptide" evidence="2">
    <location>
        <begin position="1"/>
        <end position="20"/>
    </location>
</feature>
<name>A0A0C9M6U1_9FUNG</name>
<dbReference type="OrthoDB" id="407325at2759"/>
<dbReference type="SUPFAM" id="SSF52266">
    <property type="entry name" value="SGNH hydrolase"/>
    <property type="match status" value="1"/>
</dbReference>
<dbReference type="Pfam" id="PF00657">
    <property type="entry name" value="Lipase_GDSL"/>
    <property type="match status" value="1"/>
</dbReference>
<keyword evidence="1" id="KW-0472">Membrane</keyword>
<dbReference type="EMBL" id="DF836313">
    <property type="protein sequence ID" value="GAN02564.1"/>
    <property type="molecule type" value="Genomic_DNA"/>
</dbReference>
<keyword evidence="2" id="KW-0732">Signal</keyword>
<evidence type="ECO:0000256" key="1">
    <source>
        <dbReference type="SAM" id="Phobius"/>
    </source>
</evidence>
<dbReference type="InterPro" id="IPR029063">
    <property type="entry name" value="SAM-dependent_MTases_sf"/>
</dbReference>
<gene>
    <name evidence="3" type="ORF">MAM1_0024d02008</name>
</gene>
<dbReference type="Pfam" id="PF10639">
    <property type="entry name" value="TMEM234"/>
    <property type="match status" value="2"/>
</dbReference>
<feature type="chain" id="PRO_5002199611" evidence="2">
    <location>
        <begin position="21"/>
        <end position="1037"/>
    </location>
</feature>
<feature type="transmembrane region" description="Helical" evidence="1">
    <location>
        <begin position="100"/>
        <end position="123"/>
    </location>
</feature>
<keyword evidence="4" id="KW-1185">Reference proteome</keyword>
<dbReference type="GO" id="GO:0004620">
    <property type="term" value="F:phospholipase activity"/>
    <property type="evidence" value="ECO:0007669"/>
    <property type="project" value="InterPro"/>
</dbReference>
<dbReference type="InterPro" id="IPR038885">
    <property type="entry name" value="PLB1"/>
</dbReference>
<organism evidence="3">
    <name type="scientific">Mucor ambiguus</name>
    <dbReference type="NCBI Taxonomy" id="91626"/>
    <lineage>
        <taxon>Eukaryota</taxon>
        <taxon>Fungi</taxon>
        <taxon>Fungi incertae sedis</taxon>
        <taxon>Mucoromycota</taxon>
        <taxon>Mucoromycotina</taxon>
        <taxon>Mucoromycetes</taxon>
        <taxon>Mucorales</taxon>
        <taxon>Mucorineae</taxon>
        <taxon>Mucoraceae</taxon>
        <taxon>Mucor</taxon>
    </lineage>
</organism>
<evidence type="ECO:0000313" key="3">
    <source>
        <dbReference type="EMBL" id="GAN02564.1"/>
    </source>
</evidence>
<dbReference type="InterPro" id="IPR018908">
    <property type="entry name" value="TMEM234"/>
</dbReference>
<keyword evidence="1" id="KW-0812">Transmembrane</keyword>
<dbReference type="InterPro" id="IPR036514">
    <property type="entry name" value="SGNH_hydro_sf"/>
</dbReference>
<accession>A0A0C9M6U1</accession>
<dbReference type="Gene3D" id="3.40.50.150">
    <property type="entry name" value="Vaccinia Virus protein VP39"/>
    <property type="match status" value="1"/>
</dbReference>
<dbReference type="Pfam" id="PF10294">
    <property type="entry name" value="Methyltransf_16"/>
    <property type="match status" value="1"/>
</dbReference>
<sequence length="1037" mass="115873">MLSDSLRQLVGFILVAVCWGSTNPLIKAGSAGLDKVSEKYPQGGLKKWLAELKYLFTKWQYVLPLALNLSGSVVYYYTLGKSGNLEPNKRALEYTIDKTSIDMSLAVPITNSLTFIFSLLTGLCLGEKMGGRDAWLGMGLVVIGHLFSLVAYTNVMSLTDEEFRAKLEKHFSLYRINLRSPLASQVAPNHWYRVDLLLVNELGLFRRSDIEPDGQVILACDLYTPSTEGGTTPFSCVDLDWELEIRPARTFTEGRLSVDALPVPGFVSSGKGAFEYRIKSKHTNPTTASTAKQAKFLHMRPVQLVNFPKEQRSDYNLETILPLVIGPIEIDPTLQPTLDTSLPLELWPNSAAVEMVYEGYRVFSTSESPPVNIAIHEMWDSGIPGKIWDSALVMLDVMKNIIDLHPEYINQKHTLDLSAGTGLLGLYIASMMASPHSALKQGKITITELDEAVDLIDQNIVINEFLSNNAQVKLQTRNLLWGNTKQAEACGKADLIIASDVLYEAQFFEDLVKAFVDLSTESTRIYIGYKRRGFDEAEERRFWSLCGAYFNVKLLTYQGQEDEDDGLVPPMTLETGVQLYRESFLLSFSKHPLLPLQEEQQQLQEEGQVLQHLDQYRQDLSSSIIHCFWGCFDMLPTFLFAASSMSVIAYLYSVLLIPTVMTATIANLRSDPNSTVFNGTAEVPLDIKCPFLSPRTSSPLNVRDLRPDDFRIVMGLGDSVMAGFAAKGVQDNNFFNIENLYENRGISFAMGGDANIVTVPNIMNYYSYDLMGSSKGDHIISICFGNQICPDGQYRPKIDVLNAAQSGARSLNLNHQIDYILGYLDKIYKAGGAKPTDWKLLTVFIGSNDICHSCTEITSLPPAFSVNVLAAIERIRTSMSNAHHLNTVGMMRVQDIVVNTANFTDYCQPIPGSNFIGHDHECECSHSAANLTIMSDLFPQYNQALQGVAQHFQSSVFEADQQFAVVYQPLLVDIFSFPIEAISNIDCFHPSTLAHNWLSKMLWRMMFMQPDQKQETLKFDANAPIFCPTDEDRITTL</sequence>
<dbReference type="PANTHER" id="PTHR21325">
    <property type="entry name" value="PHOSPHOLIPASE B, PLB1"/>
    <property type="match status" value="1"/>
</dbReference>
<feature type="transmembrane region" description="Helical" evidence="1">
    <location>
        <begin position="135"/>
        <end position="155"/>
    </location>
</feature>
<dbReference type="PANTHER" id="PTHR21325:SF31">
    <property type="entry name" value="GH22081P-RELATED"/>
    <property type="match status" value="1"/>
</dbReference>
<feature type="transmembrane region" description="Helical" evidence="1">
    <location>
        <begin position="61"/>
        <end position="79"/>
    </location>
</feature>
<evidence type="ECO:0000256" key="2">
    <source>
        <dbReference type="SAM" id="SignalP"/>
    </source>
</evidence>
<dbReference type="Proteomes" id="UP000053815">
    <property type="component" value="Unassembled WGS sequence"/>
</dbReference>
<dbReference type="InterPro" id="IPR019410">
    <property type="entry name" value="Methyltransf_16"/>
</dbReference>
<keyword evidence="1" id="KW-1133">Transmembrane helix</keyword>
<dbReference type="AlphaFoldDB" id="A0A0C9M6U1"/>
<dbReference type="InterPro" id="IPR001087">
    <property type="entry name" value="GDSL"/>
</dbReference>
<dbReference type="STRING" id="91626.A0A0C9M6U1"/>
<proteinExistence type="predicted"/>
<reference evidence="3" key="1">
    <citation type="submission" date="2014-09" db="EMBL/GenBank/DDBJ databases">
        <title>Draft genome sequence of an oleaginous Mucoromycotina fungus Mucor ambiguus NBRC6742.</title>
        <authorList>
            <person name="Takeda I."/>
            <person name="Yamane N."/>
            <person name="Morita T."/>
            <person name="Tamano K."/>
            <person name="Machida M."/>
            <person name="Baker S."/>
            <person name="Koike H."/>
        </authorList>
    </citation>
    <scope>NUCLEOTIDE SEQUENCE</scope>
    <source>
        <strain evidence="3">NBRC 6742</strain>
    </source>
</reference>
<protein>
    <submittedName>
        <fullName evidence="3">Phospholipase a2</fullName>
    </submittedName>
</protein>
<dbReference type="GO" id="GO:0006644">
    <property type="term" value="P:phospholipid metabolic process"/>
    <property type="evidence" value="ECO:0007669"/>
    <property type="project" value="TreeGrafter"/>
</dbReference>
<evidence type="ECO:0000313" key="4">
    <source>
        <dbReference type="Proteomes" id="UP000053815"/>
    </source>
</evidence>
<dbReference type="Gene3D" id="3.40.50.1110">
    <property type="entry name" value="SGNH hydrolase"/>
    <property type="match status" value="1"/>
</dbReference>
<dbReference type="SUPFAM" id="SSF53335">
    <property type="entry name" value="S-adenosyl-L-methionine-dependent methyltransferases"/>
    <property type="match status" value="1"/>
</dbReference>